<feature type="domain" description="Transcription factor CBF/NF-Y/archaeal histone" evidence="6">
    <location>
        <begin position="43"/>
        <end position="106"/>
    </location>
</feature>
<sequence>MADISSLINPPDEKEEQAPVTTPQEEKVSEDTILASFDKIKTHFPAARIKKIMQSDEEIGKVAQATPIVVGRALEIFMANLVEAAIKEAKAAGVRRIAASHVRAAVENTEQFDFLVDAVSKYHMVYNKSHTSLSSRKSSFFNTHQLSHQPQPDVYFVGVDVGTGSARACIIDTNGLILGLCERPITRNELKRNHITQNSTEIWNAICFCVKSVLRDSGVDGSEVFGIGFDATCSLVAISESKDAPAAVGPDFNDDKTNIILWMDHRAPDETNAINATGDKALKYVGGQMSIEMELPKIKWLKHNRPKGLDDLKFYDLADYLTHKATGSEARSYCSTVCKQGFVPIGVDGSETGWSKEFLEQVDLPELAANDFQKLGGVPGKNGTFLSAGDIVGKLTPKSAEELGLTTETIVGSGVIDAYAGWVGTVAAKVDLPTHPELSQDSNGSMETACGRIAAVAGTSTCHVSMTKEPCFVKGVWGPYRDVMAPGYWLAEGGQSCTGALLAHVLSTHPAHGELVHLADASNLSKFDYLNLVLENMVTETNSRSVVALAKHIFFYGDFHGNRSPIADPNMRANIIGQSMDSSVKDLAIQYFGACEFIAQQTRQIIEEMEKGGHQIKCVYMSGGQCRNGLLMRLLADCTGLPIIIPRYIDAAVVFGSALLGAVAAQELVEEHINSGGRARKDSLAKSQTDLKNISNKRADSPLGSPYTAPSATASHTNLGALGYGGAPMHMSTVGEEPQDYFNQTAPPKSPKVDTASDSDSEDEQTLSFGSKSNTSQKVSKGLAAKARSEFKPLTSLSDAKKSDSITTAKTTDPGDRLWQTMEKLTGPGKVVMPHKDSHPDRKLLACKYKVFLDQCYKQQEYRKMVDEVEATN</sequence>
<evidence type="ECO:0000256" key="4">
    <source>
        <dbReference type="SAM" id="MobiDB-lite"/>
    </source>
</evidence>
<evidence type="ECO:0000256" key="2">
    <source>
        <dbReference type="ARBA" id="ARBA00022679"/>
    </source>
</evidence>
<evidence type="ECO:0000259" key="7">
    <source>
        <dbReference type="Pfam" id="PF02782"/>
    </source>
</evidence>
<feature type="region of interest" description="Disordered" evidence="4">
    <location>
        <begin position="730"/>
        <end position="815"/>
    </location>
</feature>
<dbReference type="Gene3D" id="3.30.420.40">
    <property type="match status" value="1"/>
</dbReference>
<feature type="region of interest" description="Disordered" evidence="4">
    <location>
        <begin position="1"/>
        <end position="28"/>
    </location>
</feature>
<comment type="similarity">
    <text evidence="1">Belongs to the FGGY kinase family.</text>
</comment>
<dbReference type="Proteomes" id="UP000825438">
    <property type="component" value="Chromosome II"/>
</dbReference>
<evidence type="ECO:0000256" key="3">
    <source>
        <dbReference type="ARBA" id="ARBA00022777"/>
    </source>
</evidence>
<dbReference type="GO" id="GO:0019150">
    <property type="term" value="F:D-ribulokinase activity"/>
    <property type="evidence" value="ECO:0007669"/>
    <property type="project" value="TreeGrafter"/>
</dbReference>
<keyword evidence="3" id="KW-0418">Kinase</keyword>
<dbReference type="InterPro" id="IPR006003">
    <property type="entry name" value="FGGY_RbtK-like"/>
</dbReference>
<dbReference type="EMBL" id="CP076750">
    <property type="protein sequence ID" value="QWW23727.1"/>
    <property type="molecule type" value="Genomic_DNA"/>
</dbReference>
<proteinExistence type="inferred from homology"/>
<protein>
    <submittedName>
        <fullName evidence="8">Uncharacterized protein</fullName>
    </submittedName>
</protein>
<dbReference type="AlphaFoldDB" id="A0A8F3AHR0"/>
<dbReference type="PANTHER" id="PTHR43435:SF4">
    <property type="entry name" value="FGGY CARBOHYDRATE KINASE DOMAIN-CONTAINING PROTEIN"/>
    <property type="match status" value="1"/>
</dbReference>
<dbReference type="Pfam" id="PF02782">
    <property type="entry name" value="FGGY_C"/>
    <property type="match status" value="1"/>
</dbReference>
<dbReference type="InterPro" id="IPR018485">
    <property type="entry name" value="FGGY_C"/>
</dbReference>
<feature type="region of interest" description="Disordered" evidence="4">
    <location>
        <begin position="692"/>
        <end position="714"/>
    </location>
</feature>
<feature type="domain" description="Carbohydrate kinase FGGY C-terminal" evidence="7">
    <location>
        <begin position="454"/>
        <end position="665"/>
    </location>
</feature>
<dbReference type="CDD" id="cd22906">
    <property type="entry name" value="HFD_DRAP1"/>
    <property type="match status" value="1"/>
</dbReference>
<feature type="compositionally biased region" description="Polar residues" evidence="4">
    <location>
        <begin position="766"/>
        <end position="779"/>
    </location>
</feature>
<dbReference type="InterPro" id="IPR043129">
    <property type="entry name" value="ATPase_NBD"/>
</dbReference>
<dbReference type="GO" id="GO:0019321">
    <property type="term" value="P:pentose metabolic process"/>
    <property type="evidence" value="ECO:0007669"/>
    <property type="project" value="TreeGrafter"/>
</dbReference>
<dbReference type="Pfam" id="PF00808">
    <property type="entry name" value="CBFD_NFYB_HMF"/>
    <property type="match status" value="1"/>
</dbReference>
<dbReference type="Pfam" id="PF00370">
    <property type="entry name" value="FGGY_N"/>
    <property type="match status" value="1"/>
</dbReference>
<dbReference type="InterPro" id="IPR003958">
    <property type="entry name" value="CBFA_NFYB_domain"/>
</dbReference>
<dbReference type="SUPFAM" id="SSF47113">
    <property type="entry name" value="Histone-fold"/>
    <property type="match status" value="1"/>
</dbReference>
<dbReference type="NCBIfam" id="TIGR01315">
    <property type="entry name" value="5C_CHO_kinase"/>
    <property type="match status" value="1"/>
</dbReference>
<reference evidence="8" key="1">
    <citation type="submission" date="2021-06" db="EMBL/GenBank/DDBJ databases">
        <title>Candida auris outbreak in lebanese hospital.</title>
        <authorList>
            <person name="Finianos M."/>
        </authorList>
    </citation>
    <scope>NUCLEOTIDE SEQUENCE</scope>
    <source>
        <strain evidence="8">CA7LBN</strain>
    </source>
</reference>
<dbReference type="SUPFAM" id="SSF53067">
    <property type="entry name" value="Actin-like ATPase domain"/>
    <property type="match status" value="2"/>
</dbReference>
<organism evidence="8">
    <name type="scientific">Candidozyma auris</name>
    <name type="common">Yeast</name>
    <name type="synonym">Candida auris</name>
    <dbReference type="NCBI Taxonomy" id="498019"/>
    <lineage>
        <taxon>Eukaryota</taxon>
        <taxon>Fungi</taxon>
        <taxon>Dikarya</taxon>
        <taxon>Ascomycota</taxon>
        <taxon>Saccharomycotina</taxon>
        <taxon>Pichiomycetes</taxon>
        <taxon>Metschnikowiaceae</taxon>
        <taxon>Candidozyma</taxon>
    </lineage>
</organism>
<evidence type="ECO:0000259" key="5">
    <source>
        <dbReference type="Pfam" id="PF00370"/>
    </source>
</evidence>
<dbReference type="CDD" id="cd07782">
    <property type="entry name" value="ASKHA_NBD_FGGY_D-RBK"/>
    <property type="match status" value="1"/>
</dbReference>
<keyword evidence="2" id="KW-0808">Transferase</keyword>
<evidence type="ECO:0000313" key="8">
    <source>
        <dbReference type="EMBL" id="QWW23727.1"/>
    </source>
</evidence>
<dbReference type="Gene3D" id="1.20.58.2240">
    <property type="match status" value="1"/>
</dbReference>
<evidence type="ECO:0000256" key="1">
    <source>
        <dbReference type="ARBA" id="ARBA00009156"/>
    </source>
</evidence>
<feature type="domain" description="Carbohydrate kinase FGGY N-terminal" evidence="5">
    <location>
        <begin position="155"/>
        <end position="424"/>
    </location>
</feature>
<dbReference type="InterPro" id="IPR009072">
    <property type="entry name" value="Histone-fold"/>
</dbReference>
<name>A0A8F3AHR0_CANAR</name>
<dbReference type="PANTHER" id="PTHR43435">
    <property type="entry name" value="RIBULOKINASE"/>
    <property type="match status" value="1"/>
</dbReference>
<dbReference type="Gene3D" id="1.10.20.10">
    <property type="entry name" value="Histone, subunit A"/>
    <property type="match status" value="1"/>
</dbReference>
<dbReference type="GO" id="GO:0046982">
    <property type="term" value="F:protein heterodimerization activity"/>
    <property type="evidence" value="ECO:0007669"/>
    <property type="project" value="InterPro"/>
</dbReference>
<dbReference type="GO" id="GO:0005737">
    <property type="term" value="C:cytoplasm"/>
    <property type="evidence" value="ECO:0007669"/>
    <property type="project" value="TreeGrafter"/>
</dbReference>
<evidence type="ECO:0000259" key="6">
    <source>
        <dbReference type="Pfam" id="PF00808"/>
    </source>
</evidence>
<gene>
    <name evidence="8" type="ORF">CA7LBN_002528</name>
</gene>
<accession>A0A8F3AHR0</accession>
<dbReference type="InterPro" id="IPR018484">
    <property type="entry name" value="FGGY_N"/>
</dbReference>